<dbReference type="VEuPathDB" id="FungiDB:SAPIO_CDS6374"/>
<evidence type="ECO:0000259" key="1">
    <source>
        <dbReference type="Pfam" id="PF06985"/>
    </source>
</evidence>
<comment type="caution">
    <text evidence="2">The sequence shown here is derived from an EMBL/GenBank/DDBJ whole genome shotgun (WGS) entry which is preliminary data.</text>
</comment>
<dbReference type="GeneID" id="27725446"/>
<dbReference type="Pfam" id="PF06985">
    <property type="entry name" value="HET"/>
    <property type="match status" value="1"/>
</dbReference>
<evidence type="ECO:0000313" key="2">
    <source>
        <dbReference type="EMBL" id="KEZ42130.1"/>
    </source>
</evidence>
<dbReference type="KEGG" id="sapo:SAPIO_CDS6374"/>
<dbReference type="OrthoDB" id="5125733at2759"/>
<keyword evidence="3" id="KW-1185">Reference proteome</keyword>
<name>A0A084G468_PSEDA</name>
<organism evidence="2 3">
    <name type="scientific">Pseudallescheria apiosperma</name>
    <name type="common">Scedosporium apiospermum</name>
    <dbReference type="NCBI Taxonomy" id="563466"/>
    <lineage>
        <taxon>Eukaryota</taxon>
        <taxon>Fungi</taxon>
        <taxon>Dikarya</taxon>
        <taxon>Ascomycota</taxon>
        <taxon>Pezizomycotina</taxon>
        <taxon>Sordariomycetes</taxon>
        <taxon>Hypocreomycetidae</taxon>
        <taxon>Microascales</taxon>
        <taxon>Microascaceae</taxon>
        <taxon>Scedosporium</taxon>
    </lineage>
</organism>
<protein>
    <recommendedName>
        <fullName evidence="1">Heterokaryon incompatibility domain-containing protein</fullName>
    </recommendedName>
</protein>
<dbReference type="Proteomes" id="UP000028545">
    <property type="component" value="Unassembled WGS sequence"/>
</dbReference>
<proteinExistence type="predicted"/>
<gene>
    <name evidence="2" type="ORF">SAPIO_CDS6374</name>
</gene>
<sequence length="579" mass="63343">MRKDYTPACPIPGVANKVSKGNLRNLGIAMGLAYLWIDALCIRQGEESDKVKELPKMHHYYTNAHFVIQSSGTKSVDEGFLGIPKISRVAERLISTEDVPNAEDSFASSMSLAEENLSNSPNFTCCKVPYVSSNNDSDEILLYDLPGTPRYAAGLEHAASRAWILQEELLCRRILIFPSVGGVIFRCIGDDRELSDGNVIYDLGKHRPLAFPKKALMNNAEARGLGMALLTDHLQAMLARARTLAASGKNNPLVQVEPTSATLVFDHPIGHPIEVPEAGFVIAPLYSGEVDGGLGFSTRSVSSYAATVISRNPAGPGLRSQRIFTEPPPHVILADGANQAWLKTVDNYCRRKLTNPQDKWVAIAALAREYSARYGSGLGIYIAGVWKNFLPQSLLWKVLDDAVKPRPSVKRGPSWSWAAVQGAQFAFDDEEDVHNLDSSSIEIRILGAKISIETAGMEYESINGGSLRIKGKLLDCSLSKSSLGFKLTTTSTMTQSSELNGAYPDCMEYATEEGGLSFMLVQRSNRGIGNPNDRLEGLVLRKLDSGDFVRTAYAVWHCKKEVVEKGLVSEFKDDTITIH</sequence>
<feature type="domain" description="Heterokaryon incompatibility" evidence="1">
    <location>
        <begin position="31"/>
        <end position="167"/>
    </location>
</feature>
<dbReference type="PANTHER" id="PTHR33112:SF9">
    <property type="entry name" value="HETEROKARYON INCOMPATIBILITY DOMAIN-CONTAINING PROTEIN"/>
    <property type="match status" value="1"/>
</dbReference>
<dbReference type="PANTHER" id="PTHR33112">
    <property type="entry name" value="DOMAIN PROTEIN, PUTATIVE-RELATED"/>
    <property type="match status" value="1"/>
</dbReference>
<reference evidence="2 3" key="1">
    <citation type="journal article" date="2014" name="Genome Announc.">
        <title>Draft genome sequence of the pathogenic fungus Scedosporium apiospermum.</title>
        <authorList>
            <person name="Vandeputte P."/>
            <person name="Ghamrawi S."/>
            <person name="Rechenmann M."/>
            <person name="Iltis A."/>
            <person name="Giraud S."/>
            <person name="Fleury M."/>
            <person name="Thornton C."/>
            <person name="Delhaes L."/>
            <person name="Meyer W."/>
            <person name="Papon N."/>
            <person name="Bouchara J.P."/>
        </authorList>
    </citation>
    <scope>NUCLEOTIDE SEQUENCE [LARGE SCALE GENOMIC DNA]</scope>
    <source>
        <strain evidence="2 3">IHEM 14462</strain>
    </source>
</reference>
<evidence type="ECO:0000313" key="3">
    <source>
        <dbReference type="Proteomes" id="UP000028545"/>
    </source>
</evidence>
<dbReference type="EMBL" id="JOWA01000102">
    <property type="protein sequence ID" value="KEZ42130.1"/>
    <property type="molecule type" value="Genomic_DNA"/>
</dbReference>
<accession>A0A084G468</accession>
<dbReference type="HOGENOM" id="CLU_471041_0_0_1"/>
<dbReference type="RefSeq" id="XP_016641929.1">
    <property type="nucleotide sequence ID" value="XM_016788495.1"/>
</dbReference>
<dbReference type="InterPro" id="IPR010730">
    <property type="entry name" value="HET"/>
</dbReference>
<dbReference type="OMA" id="CMEYATE"/>
<dbReference type="AlphaFoldDB" id="A0A084G468"/>